<protein>
    <submittedName>
        <fullName evidence="2">Uncharacterized protein</fullName>
    </submittedName>
</protein>
<name>A0ABY2H8A0_9HYPO</name>
<feature type="region of interest" description="Disordered" evidence="1">
    <location>
        <begin position="54"/>
        <end position="125"/>
    </location>
</feature>
<reference evidence="2 3" key="1">
    <citation type="submission" date="2018-01" db="EMBL/GenBank/DDBJ databases">
        <title>Genome characterization of the sugarcane-associated fungus Trichoderma ghanense CCMA-1212 and their application in lignocelulose bioconversion.</title>
        <authorList>
            <person name="Steindorff A.S."/>
            <person name="Mendes T.D."/>
            <person name="Vilela E.S.D."/>
            <person name="Rodrigues D.S."/>
            <person name="Formighieri E.F."/>
            <person name="Melo I.S."/>
            <person name="Favaro L.C.L."/>
        </authorList>
    </citation>
    <scope>NUCLEOTIDE SEQUENCE [LARGE SCALE GENOMIC DNA]</scope>
    <source>
        <strain evidence="2 3">CCMA-1212</strain>
    </source>
</reference>
<dbReference type="RefSeq" id="XP_073560659.1">
    <property type="nucleotide sequence ID" value="XM_073701269.1"/>
</dbReference>
<keyword evidence="3" id="KW-1185">Reference proteome</keyword>
<dbReference type="EMBL" id="PPTA01000004">
    <property type="protein sequence ID" value="TFB04458.1"/>
    <property type="molecule type" value="Genomic_DNA"/>
</dbReference>
<dbReference type="Proteomes" id="UP001642720">
    <property type="component" value="Unassembled WGS sequence"/>
</dbReference>
<dbReference type="GeneID" id="300575719"/>
<evidence type="ECO:0000256" key="1">
    <source>
        <dbReference type="SAM" id="MobiDB-lite"/>
    </source>
</evidence>
<gene>
    <name evidence="2" type="ORF">CCMA1212_003941</name>
</gene>
<organism evidence="2 3">
    <name type="scientific">Trichoderma ghanense</name>
    <dbReference type="NCBI Taxonomy" id="65468"/>
    <lineage>
        <taxon>Eukaryota</taxon>
        <taxon>Fungi</taxon>
        <taxon>Dikarya</taxon>
        <taxon>Ascomycota</taxon>
        <taxon>Pezizomycotina</taxon>
        <taxon>Sordariomycetes</taxon>
        <taxon>Hypocreomycetidae</taxon>
        <taxon>Hypocreales</taxon>
        <taxon>Hypocreaceae</taxon>
        <taxon>Trichoderma</taxon>
    </lineage>
</organism>
<accession>A0ABY2H8A0</accession>
<feature type="region of interest" description="Disordered" evidence="1">
    <location>
        <begin position="140"/>
        <end position="193"/>
    </location>
</feature>
<proteinExistence type="predicted"/>
<evidence type="ECO:0000313" key="3">
    <source>
        <dbReference type="Proteomes" id="UP001642720"/>
    </source>
</evidence>
<feature type="compositionally biased region" description="Polar residues" evidence="1">
    <location>
        <begin position="54"/>
        <end position="72"/>
    </location>
</feature>
<comment type="caution">
    <text evidence="2">The sequence shown here is derived from an EMBL/GenBank/DDBJ whole genome shotgun (WGS) entry which is preliminary data.</text>
</comment>
<sequence>MIVHPHLRHDINAASRVEEPPLESAEVYVLYPTYYASLHEKQVGQDVNNSIKMATQSDTSQRNKGRQASNMGQEKRNPRFAQFPKAPVKPSSRNHRQGTTCESILPPQEEEEPPAQNGGEAIYHERKPGMVRFVRNSHIYPKPTMKPSTRERRTPAVPLPNSVPPAEDKARQRRRRVSQQIHTAQRPRATKKAFKPQLSITLPSVEPGPRPSKQWNRVRSILPATRVPAARVAAVRFPISRESSPEEEQDSAPSPSVAPAAMYVCFLCRSALQGGGGLCGACKGEYAMPSGGLEDDGVGLDDEKSAICRPSRSYSSSIYSESSSVYSLDATPVDDDALAVSHVSVDDAGGSASLVFPSPTVGKACVSETGMQAMHSSQLDKRDTDGEDLYDLDWAEYYFNDEHFAQVKGGWSYSPS</sequence>
<evidence type="ECO:0000313" key="2">
    <source>
        <dbReference type="EMBL" id="TFB04458.1"/>
    </source>
</evidence>